<dbReference type="Pfam" id="PF01370">
    <property type="entry name" value="Epimerase"/>
    <property type="match status" value="1"/>
</dbReference>
<dbReference type="InterPro" id="IPR050177">
    <property type="entry name" value="Lipid_A_modif_metabolic_enz"/>
</dbReference>
<gene>
    <name evidence="2" type="ORF">COM42_002835</name>
</gene>
<dbReference type="Proteomes" id="UP000218080">
    <property type="component" value="Unassembled WGS sequence"/>
</dbReference>
<protein>
    <submittedName>
        <fullName evidence="2">NAD(P)-dependent oxidoreductase</fullName>
    </submittedName>
</protein>
<dbReference type="Gene3D" id="3.40.50.720">
    <property type="entry name" value="NAD(P)-binding Rossmann-like Domain"/>
    <property type="match status" value="1"/>
</dbReference>
<comment type="caution">
    <text evidence="2">The sequence shown here is derived from an EMBL/GenBank/DDBJ whole genome shotgun (WGS) entry which is preliminary data.</text>
</comment>
<name>A0A6C1U1S4_WOLPI</name>
<dbReference type="InterPro" id="IPR001509">
    <property type="entry name" value="Epimerase_deHydtase"/>
</dbReference>
<proteinExistence type="predicted"/>
<evidence type="ECO:0000259" key="1">
    <source>
        <dbReference type="Pfam" id="PF01370"/>
    </source>
</evidence>
<dbReference type="InterPro" id="IPR036291">
    <property type="entry name" value="NAD(P)-bd_dom_sf"/>
</dbReference>
<dbReference type="PANTHER" id="PTHR43245">
    <property type="entry name" value="BIFUNCTIONAL POLYMYXIN RESISTANCE PROTEIN ARNA"/>
    <property type="match status" value="1"/>
</dbReference>
<evidence type="ECO:0000313" key="2">
    <source>
        <dbReference type="EMBL" id="TVS96058.1"/>
    </source>
</evidence>
<dbReference type="RefSeq" id="WP_096641526.1">
    <property type="nucleotide sequence ID" value="NZ_CP041924.1"/>
</dbReference>
<dbReference type="EMBL" id="NWVJ02000151">
    <property type="protein sequence ID" value="TVS96058.1"/>
    <property type="molecule type" value="Genomic_DNA"/>
</dbReference>
<sequence>MGILITGAAGLIGSTLVKKLENQGHEVISCDIRFHNNPLSFFSEDIVPLLAKCTGIIHLAAISRVIHGELYPELCKKINVDGTMQFLGLCKSLSSKPWFIYASSREVYGEQKELPVTESASINPINNYAKGKAFIEKQITSLKDFNVAILRFSNVYGGLLDHNSRVIPALCINALRGDPIKIEGKECVFDFTYLDDVIEGICLTVQYLQSEKSSLPAIHLTTNSPCTLENLAKTILKVTKSDSRIDFYPPRNFDVTKFHGDFTRAKELLGWSPKHSLEVGLSKFIKSLQNNTQEYPNNIDMVIYENIKSYSWLPSLL</sequence>
<accession>A0A6C1U1S4</accession>
<dbReference type="AlphaFoldDB" id="A0A6C1U1S4"/>
<organism evidence="2">
    <name type="scientific">Wolbachia pipientis</name>
    <dbReference type="NCBI Taxonomy" id="955"/>
    <lineage>
        <taxon>Bacteria</taxon>
        <taxon>Pseudomonadati</taxon>
        <taxon>Pseudomonadota</taxon>
        <taxon>Alphaproteobacteria</taxon>
        <taxon>Rickettsiales</taxon>
        <taxon>Anaplasmataceae</taxon>
        <taxon>Wolbachieae</taxon>
        <taxon>Wolbachia</taxon>
    </lineage>
</organism>
<reference evidence="2" key="1">
    <citation type="submission" date="2019-07" db="EMBL/GenBank/DDBJ databases">
        <title>Genome assemblies of Wolbachia strains wAlbA and wAlbB in wild caught Aedes albopictus specimens.</title>
        <authorList>
            <person name="Kulkarni A."/>
            <person name="Yu W."/>
            <person name="Xue R.-D."/>
            <person name="Ma Y."/>
            <person name="Xu J."/>
        </authorList>
    </citation>
    <scope>NUCLEOTIDE SEQUENCE</scope>
    <source>
        <strain evidence="2">HN2016</strain>
    </source>
</reference>
<dbReference type="SUPFAM" id="SSF51735">
    <property type="entry name" value="NAD(P)-binding Rossmann-fold domains"/>
    <property type="match status" value="1"/>
</dbReference>
<feature type="domain" description="NAD-dependent epimerase/dehydratase" evidence="1">
    <location>
        <begin position="3"/>
        <end position="210"/>
    </location>
</feature>